<protein>
    <submittedName>
        <fullName evidence="1">Uncharacterized protein</fullName>
    </submittedName>
</protein>
<organism evidence="1">
    <name type="scientific">viral metagenome</name>
    <dbReference type="NCBI Taxonomy" id="1070528"/>
    <lineage>
        <taxon>unclassified sequences</taxon>
        <taxon>metagenomes</taxon>
        <taxon>organismal metagenomes</taxon>
    </lineage>
</organism>
<gene>
    <name evidence="1" type="ORF">MM415B00797_0036</name>
</gene>
<dbReference type="AlphaFoldDB" id="A0A6M3IZH2"/>
<proteinExistence type="predicted"/>
<evidence type="ECO:0000313" key="1">
    <source>
        <dbReference type="EMBL" id="QJA62321.1"/>
    </source>
</evidence>
<dbReference type="EMBL" id="MT141467">
    <property type="protein sequence ID" value="QJA62321.1"/>
    <property type="molecule type" value="Genomic_DNA"/>
</dbReference>
<accession>A0A6M3IZH2</accession>
<reference evidence="1" key="1">
    <citation type="submission" date="2020-03" db="EMBL/GenBank/DDBJ databases">
        <title>The deep terrestrial virosphere.</title>
        <authorList>
            <person name="Holmfeldt K."/>
            <person name="Nilsson E."/>
            <person name="Simone D."/>
            <person name="Lopez-Fernandez M."/>
            <person name="Wu X."/>
            <person name="de Brujin I."/>
            <person name="Lundin D."/>
            <person name="Andersson A."/>
            <person name="Bertilsson S."/>
            <person name="Dopson M."/>
        </authorList>
    </citation>
    <scope>NUCLEOTIDE SEQUENCE</scope>
    <source>
        <strain evidence="1">MM415B00797</strain>
    </source>
</reference>
<sequence>MTMRGHTNLGGGAAVISPFMDNGDYQRISISIDNSYYRGYIPPFSLWAPSNYGTYPYLYMPYIPAINVTTANSTTSVDIDNMWYDYFRVGDEIFILDVSALASDNLAWRGLAGTDESAEVLGTNTLTISAKGAKDSGGTGYTLITTDTQHTGACTGGAIGTGDILVLAGSSTSTAIKAYQQASRIVIMEQGFWFKKPVDGLADGNGGVIVESAVYAYSGRIDTNYVNHHAALNDADASPALTVCTRYSSDRLNFASIYRG</sequence>
<name>A0A6M3IZH2_9ZZZZ</name>